<dbReference type="OrthoDB" id="440745at2759"/>
<dbReference type="GeneID" id="114472456"/>
<gene>
    <name evidence="5" type="primary">tekt2</name>
</gene>
<dbReference type="Proteomes" id="UP000694680">
    <property type="component" value="Chromosome 11"/>
</dbReference>
<dbReference type="PANTHER" id="PTHR19960">
    <property type="entry name" value="TEKTIN"/>
    <property type="match status" value="1"/>
</dbReference>
<keyword evidence="3" id="KW-0966">Cell projection</keyword>
<dbReference type="CTD" id="27285"/>
<feature type="coiled-coil region" evidence="4">
    <location>
        <begin position="343"/>
        <end position="370"/>
    </location>
</feature>
<dbReference type="InterPro" id="IPR000435">
    <property type="entry name" value="Tektins"/>
</dbReference>
<keyword evidence="4" id="KW-0175">Coiled coil</keyword>
<evidence type="ECO:0000256" key="3">
    <source>
        <dbReference type="RuleBase" id="RU367040"/>
    </source>
</evidence>
<feature type="coiled-coil region" evidence="4">
    <location>
        <begin position="234"/>
        <end position="304"/>
    </location>
</feature>
<dbReference type="GO" id="GO:0060271">
    <property type="term" value="P:cilium assembly"/>
    <property type="evidence" value="ECO:0007669"/>
    <property type="project" value="UniProtKB-UniRule"/>
</dbReference>
<dbReference type="InterPro" id="IPR048256">
    <property type="entry name" value="Tektin-like"/>
</dbReference>
<dbReference type="GO" id="GO:0015630">
    <property type="term" value="C:microtubule cytoskeleton"/>
    <property type="evidence" value="ECO:0007669"/>
    <property type="project" value="UniProtKB-UniRule"/>
</dbReference>
<dbReference type="GO" id="GO:0005634">
    <property type="term" value="C:nucleus"/>
    <property type="evidence" value="ECO:0007669"/>
    <property type="project" value="TreeGrafter"/>
</dbReference>
<dbReference type="AlphaFoldDB" id="A0A8C5HB44"/>
<protein>
    <recommendedName>
        <fullName evidence="3">Tektin</fullName>
    </recommendedName>
</protein>
<dbReference type="Ensembl" id="ENSGWIT00000046461.1">
    <property type="protein sequence ID" value="ENSGWIP00000042830.1"/>
    <property type="gene ID" value="ENSGWIG00000021447.1"/>
</dbReference>
<name>A0A8C5HB44_GOUWI</name>
<evidence type="ECO:0000256" key="2">
    <source>
        <dbReference type="ARBA" id="ARBA00022490"/>
    </source>
</evidence>
<reference evidence="5" key="2">
    <citation type="submission" date="2025-08" db="UniProtKB">
        <authorList>
            <consortium name="Ensembl"/>
        </authorList>
    </citation>
    <scope>IDENTIFICATION</scope>
</reference>
<proteinExistence type="inferred from homology"/>
<keyword evidence="3" id="KW-0969">Cilium</keyword>
<dbReference type="PANTHER" id="PTHR19960:SF7">
    <property type="entry name" value="TEKTIN"/>
    <property type="match status" value="1"/>
</dbReference>
<dbReference type="RefSeq" id="XP_028317514.1">
    <property type="nucleotide sequence ID" value="XM_028461713.1"/>
</dbReference>
<keyword evidence="2" id="KW-0963">Cytoplasm</keyword>
<comment type="subcellular location">
    <subcellularLocation>
        <location evidence="3">Cytoplasm</location>
        <location evidence="3">Cytoskeleton</location>
        <location evidence="3">Cilium axoneme</location>
    </subcellularLocation>
</comment>
<keyword evidence="3" id="KW-0282">Flagellum</keyword>
<keyword evidence="6" id="KW-1185">Reference proteome</keyword>
<dbReference type="Pfam" id="PF03148">
    <property type="entry name" value="Tektin"/>
    <property type="match status" value="1"/>
</dbReference>
<evidence type="ECO:0000256" key="4">
    <source>
        <dbReference type="SAM" id="Coils"/>
    </source>
</evidence>
<evidence type="ECO:0000313" key="6">
    <source>
        <dbReference type="Proteomes" id="UP000694680"/>
    </source>
</evidence>
<reference evidence="5" key="3">
    <citation type="submission" date="2025-09" db="UniProtKB">
        <authorList>
            <consortium name="Ensembl"/>
        </authorList>
    </citation>
    <scope>IDENTIFICATION</scope>
</reference>
<evidence type="ECO:0000313" key="5">
    <source>
        <dbReference type="Ensembl" id="ENSGWIP00000042830.1"/>
    </source>
</evidence>
<sequence>MKSSSFSKPGLCHNVPEWNRNNQQLSTTAQHEQQVSTTVRQEGKCQRNKIECQTTFDESCTSGRLRERVWDLARWKEVLESCAQKVDEEMQALTLSKEQSEHALAATVTPLEVSTECLTLRDGRRGMERVVDPVDEELRKEVVLIERVQGVLQQHIDKALEQLGVLQEIRHQLTSDLQNKMEALDIDMTCLSLTTLSPTISLKPNPTRIPSGSSTPQEWLEFSHSNVSCAHNAMQKSQQLREETSLSRAQLQNEMEAQCRATEFTLRKRNHDEKQARDELQWQIKTTEDEMSEMEAHILGLEADLQAKTFPLMLAHTRLEKRTARPGMDLCRDEVQRGLVDEVQQLEASILVLKKKLSEAQHTLQKLMRHHSQMLQDFSRKQEALSLEQRSMDTRKRLTQNLSSNKSPMQCVQLANSSGRSNLQFLTQ</sequence>
<organism evidence="5 6">
    <name type="scientific">Gouania willdenowi</name>
    <name type="common">Blunt-snouted clingfish</name>
    <name type="synonym">Lepadogaster willdenowi</name>
    <dbReference type="NCBI Taxonomy" id="441366"/>
    <lineage>
        <taxon>Eukaryota</taxon>
        <taxon>Metazoa</taxon>
        <taxon>Chordata</taxon>
        <taxon>Craniata</taxon>
        <taxon>Vertebrata</taxon>
        <taxon>Euteleostomi</taxon>
        <taxon>Actinopterygii</taxon>
        <taxon>Neopterygii</taxon>
        <taxon>Teleostei</taxon>
        <taxon>Neoteleostei</taxon>
        <taxon>Acanthomorphata</taxon>
        <taxon>Ovalentaria</taxon>
        <taxon>Blenniimorphae</taxon>
        <taxon>Blenniiformes</taxon>
        <taxon>Gobiesocoidei</taxon>
        <taxon>Gobiesocidae</taxon>
        <taxon>Gobiesocinae</taxon>
        <taxon>Gouania</taxon>
    </lineage>
</organism>
<accession>A0A8C5HB44</accession>
<evidence type="ECO:0000256" key="1">
    <source>
        <dbReference type="ARBA" id="ARBA00007209"/>
    </source>
</evidence>
<dbReference type="GO" id="GO:0060294">
    <property type="term" value="P:cilium movement involved in cell motility"/>
    <property type="evidence" value="ECO:0007669"/>
    <property type="project" value="UniProtKB-UniRule"/>
</dbReference>
<comment type="similarity">
    <text evidence="1 3">Belongs to the tektin family.</text>
</comment>
<reference evidence="5" key="1">
    <citation type="submission" date="2020-06" db="EMBL/GenBank/DDBJ databases">
        <authorList>
            <consortium name="Wellcome Sanger Institute Data Sharing"/>
        </authorList>
    </citation>
    <scope>NUCLEOTIDE SEQUENCE [LARGE SCALE GENOMIC DNA]</scope>
</reference>
<dbReference type="GO" id="GO:0005930">
    <property type="term" value="C:axoneme"/>
    <property type="evidence" value="ECO:0007669"/>
    <property type="project" value="UniProtKB-SubCell"/>
</dbReference>
<dbReference type="PRINTS" id="PR00511">
    <property type="entry name" value="TEKTIN"/>
</dbReference>